<dbReference type="PANTHER" id="PTHR30570">
    <property type="entry name" value="PERIPLASMIC PHOSPHATE BINDING COMPONENT OF PHOSPHATE ABC TRANSPORTER"/>
    <property type="match status" value="1"/>
</dbReference>
<accession>A0A926UUA0</accession>
<comment type="caution">
    <text evidence="5">The sequence shown here is derived from an EMBL/GenBank/DDBJ whole genome shotgun (WGS) entry which is preliminary data.</text>
</comment>
<proteinExistence type="predicted"/>
<dbReference type="PANTHER" id="PTHR30570:SF1">
    <property type="entry name" value="PHOSPHATE-BINDING PROTEIN PSTS"/>
    <property type="match status" value="1"/>
</dbReference>
<dbReference type="EMBL" id="JACJPY010000039">
    <property type="protein sequence ID" value="MBD2150998.1"/>
    <property type="molecule type" value="Genomic_DNA"/>
</dbReference>
<name>A0A926UUA0_9CYAN</name>
<sequence length="331" mass="35221">MSNSGNENLVLGLSILLTAGVAGGGYWFFSQANQANKSATVTSAPSTTTPAIASPNITASPSKPSANPMQDIEVSLPNPKEINMDGSVTMVRLIKQFQVGYSQKNPAIPTTFGIPDGKPNGTNKGLKALADRQIVIAANSRSLTPEEIRQGIRAIPIARDALAVVIGVKNPFQGSLSMAQLRDIYQGKITNWSQVGGADAPIKVINRANASGTQSLFRSVVLLDEPFAPDGANFVTWERDETTAILQRLGDDGISYTTVSQAVGQEIVRIVPINGVMPTNLEDIRNGNYPISRTISLAVNRQISPAVKEFIDFALSPRGQEFVSSSGFVPL</sequence>
<feature type="compositionally biased region" description="Polar residues" evidence="2">
    <location>
        <begin position="56"/>
        <end position="67"/>
    </location>
</feature>
<evidence type="ECO:0000256" key="2">
    <source>
        <dbReference type="SAM" id="MobiDB-lite"/>
    </source>
</evidence>
<dbReference type="AlphaFoldDB" id="A0A926UUA0"/>
<dbReference type="CDD" id="cd13653">
    <property type="entry name" value="PBP2_phosphate_like_1"/>
    <property type="match status" value="1"/>
</dbReference>
<gene>
    <name evidence="5" type="ORF">H6F44_12845</name>
</gene>
<organism evidence="5 6">
    <name type="scientific">Pseudanabaena cinerea FACHB-1277</name>
    <dbReference type="NCBI Taxonomy" id="2949581"/>
    <lineage>
        <taxon>Bacteria</taxon>
        <taxon>Bacillati</taxon>
        <taxon>Cyanobacteriota</taxon>
        <taxon>Cyanophyceae</taxon>
        <taxon>Pseudanabaenales</taxon>
        <taxon>Pseudanabaenaceae</taxon>
        <taxon>Pseudanabaena</taxon>
        <taxon>Pseudanabaena cinerea</taxon>
    </lineage>
</organism>
<dbReference type="Gene3D" id="3.40.190.10">
    <property type="entry name" value="Periplasmic binding protein-like II"/>
    <property type="match status" value="2"/>
</dbReference>
<keyword evidence="1" id="KW-0732">Signal</keyword>
<dbReference type="RefSeq" id="WP_190351359.1">
    <property type="nucleotide sequence ID" value="NZ_JACJPY010000039.1"/>
</dbReference>
<keyword evidence="6" id="KW-1185">Reference proteome</keyword>
<evidence type="ECO:0000256" key="1">
    <source>
        <dbReference type="ARBA" id="ARBA00022729"/>
    </source>
</evidence>
<reference evidence="5" key="2">
    <citation type="submission" date="2020-08" db="EMBL/GenBank/DDBJ databases">
        <authorList>
            <person name="Chen M."/>
            <person name="Teng W."/>
            <person name="Zhao L."/>
            <person name="Hu C."/>
            <person name="Zhou Y."/>
            <person name="Han B."/>
            <person name="Song L."/>
            <person name="Shu W."/>
        </authorList>
    </citation>
    <scope>NUCLEOTIDE SEQUENCE</scope>
    <source>
        <strain evidence="5">FACHB-1277</strain>
    </source>
</reference>
<dbReference type="InterPro" id="IPR050811">
    <property type="entry name" value="Phosphate_ABC_transporter"/>
</dbReference>
<protein>
    <submittedName>
        <fullName evidence="5">Phosphate ABC transporter substrate-binding protein</fullName>
    </submittedName>
</protein>
<dbReference type="Proteomes" id="UP000631421">
    <property type="component" value="Unassembled WGS sequence"/>
</dbReference>
<reference evidence="5" key="1">
    <citation type="journal article" date="2015" name="ISME J.">
        <title>Draft Genome Sequence of Streptomyces incarnatus NRRL8089, which Produces the Nucleoside Antibiotic Sinefungin.</title>
        <authorList>
            <person name="Oshima K."/>
            <person name="Hattori M."/>
            <person name="Shimizu H."/>
            <person name="Fukuda K."/>
            <person name="Nemoto M."/>
            <person name="Inagaki K."/>
            <person name="Tamura T."/>
        </authorList>
    </citation>
    <scope>NUCLEOTIDE SEQUENCE</scope>
    <source>
        <strain evidence="5">FACHB-1277</strain>
    </source>
</reference>
<evidence type="ECO:0000313" key="6">
    <source>
        <dbReference type="Proteomes" id="UP000631421"/>
    </source>
</evidence>
<keyword evidence="3" id="KW-1133">Transmembrane helix</keyword>
<feature type="region of interest" description="Disordered" evidence="2">
    <location>
        <begin position="41"/>
        <end position="67"/>
    </location>
</feature>
<dbReference type="SUPFAM" id="SSF53850">
    <property type="entry name" value="Periplasmic binding protein-like II"/>
    <property type="match status" value="1"/>
</dbReference>
<dbReference type="Pfam" id="PF12849">
    <property type="entry name" value="PBP_like_2"/>
    <property type="match status" value="1"/>
</dbReference>
<evidence type="ECO:0000259" key="4">
    <source>
        <dbReference type="Pfam" id="PF12849"/>
    </source>
</evidence>
<keyword evidence="3" id="KW-0812">Transmembrane</keyword>
<keyword evidence="3" id="KW-0472">Membrane</keyword>
<evidence type="ECO:0000313" key="5">
    <source>
        <dbReference type="EMBL" id="MBD2150998.1"/>
    </source>
</evidence>
<feature type="compositionally biased region" description="Low complexity" evidence="2">
    <location>
        <begin position="41"/>
        <end position="55"/>
    </location>
</feature>
<evidence type="ECO:0000256" key="3">
    <source>
        <dbReference type="SAM" id="Phobius"/>
    </source>
</evidence>
<feature type="domain" description="PBP" evidence="4">
    <location>
        <begin position="81"/>
        <end position="317"/>
    </location>
</feature>
<dbReference type="InterPro" id="IPR024370">
    <property type="entry name" value="PBP_domain"/>
</dbReference>
<feature type="transmembrane region" description="Helical" evidence="3">
    <location>
        <begin position="9"/>
        <end position="29"/>
    </location>
</feature>